<comment type="caution">
    <text evidence="2">The sequence shown here is derived from an EMBL/GenBank/DDBJ whole genome shotgun (WGS) entry which is preliminary data.</text>
</comment>
<evidence type="ECO:0000259" key="1">
    <source>
        <dbReference type="Pfam" id="PF01841"/>
    </source>
</evidence>
<dbReference type="SUPFAM" id="SSF54001">
    <property type="entry name" value="Cysteine proteinases"/>
    <property type="match status" value="1"/>
</dbReference>
<evidence type="ECO:0000313" key="2">
    <source>
        <dbReference type="EMBL" id="MEN7551617.1"/>
    </source>
</evidence>
<dbReference type="Gene3D" id="2.60.40.3140">
    <property type="match status" value="1"/>
</dbReference>
<organism evidence="2 3">
    <name type="scientific">Rapidithrix thailandica</name>
    <dbReference type="NCBI Taxonomy" id="413964"/>
    <lineage>
        <taxon>Bacteria</taxon>
        <taxon>Pseudomonadati</taxon>
        <taxon>Bacteroidota</taxon>
        <taxon>Cytophagia</taxon>
        <taxon>Cytophagales</taxon>
        <taxon>Flammeovirgaceae</taxon>
        <taxon>Rapidithrix</taxon>
    </lineage>
</organism>
<proteinExistence type="predicted"/>
<dbReference type="EMBL" id="JBDKWZ010000024">
    <property type="protein sequence ID" value="MEN7551617.1"/>
    <property type="molecule type" value="Genomic_DNA"/>
</dbReference>
<sequence>MIRCISLIAVMCFVGHIPFIAFSQKVDEEFLAKAKAFKEEFPDEDIVLLSSRSQYDFRFSKKQNSLEVALKEANQYLTLNSNVEYTIRNYYNDNSYIESYSLKTARGKSFDHDKYCGHYRQGDIFYSDAQLCAYHFESLYQGRLIVYESGKVYKDPKYLTYTFFHEDIPSQKREIELKVPDWAEVELVERNFEGYEIRKEVKKSEKEGTTSYIYTLENVEAFPKEDDVPGYLHFLPHILILTKSYTYGGKKETVLASTDDLYRWYASLTALNQVDTGKLKAKVDELTQGLNSTEEKIKAVYYWVQDNIQYIAFENGLAGFKPEDSHKVFFKRYGDCKGMANLTKDMLKLAGIDARLTWIGTSKIPYSYDIPSLAVDNHMICTVIEGDKRYILDATEKFNPVSLHAERIQGKQIMIEDGSSYLIEEVPQEPLERYLCKTDLQFELADQKLQGKGAYTIDGEYKKNLLNVANSIENEKLEKFMKSIVSGNGNPDQFEVSEYSELKREQPLEIVYRFTLENHVNAFDKELYLDLDFIEEFKGGKVKEERKVPLDFGRKVFRETVAELTIPQGYKVNYVPEPVSVENEYFKFDLKYELQSGKVVYTKEIKIFDKLLPASQFNAWNNAVKKLNQFYNDQLILQSHE</sequence>
<gene>
    <name evidence="2" type="ORF">AAG747_27125</name>
</gene>
<dbReference type="AlphaFoldDB" id="A0AAW9SE07"/>
<dbReference type="InterPro" id="IPR002931">
    <property type="entry name" value="Transglutaminase-like"/>
</dbReference>
<reference evidence="2 3" key="1">
    <citation type="submission" date="2024-04" db="EMBL/GenBank/DDBJ databases">
        <title>Novel genus in family Flammeovirgaceae.</title>
        <authorList>
            <person name="Nguyen T.H."/>
            <person name="Vuong T.Q."/>
            <person name="Le H."/>
            <person name="Kim S.-G."/>
        </authorList>
    </citation>
    <scope>NUCLEOTIDE SEQUENCE [LARGE SCALE GENOMIC DNA]</scope>
    <source>
        <strain evidence="2 3">JCM 23209</strain>
    </source>
</reference>
<feature type="domain" description="Transglutaminase-like" evidence="1">
    <location>
        <begin position="282"/>
        <end position="357"/>
    </location>
</feature>
<dbReference type="Gene3D" id="3.10.620.30">
    <property type="match status" value="1"/>
</dbReference>
<protein>
    <submittedName>
        <fullName evidence="2">Transglutaminase-like domain-containing protein</fullName>
    </submittedName>
</protein>
<evidence type="ECO:0000313" key="3">
    <source>
        <dbReference type="Proteomes" id="UP001403385"/>
    </source>
</evidence>
<dbReference type="InterPro" id="IPR038765">
    <property type="entry name" value="Papain-like_cys_pep_sf"/>
</dbReference>
<dbReference type="Proteomes" id="UP001403385">
    <property type="component" value="Unassembled WGS sequence"/>
</dbReference>
<accession>A0AAW9SE07</accession>
<name>A0AAW9SE07_9BACT</name>
<dbReference type="RefSeq" id="WP_346824397.1">
    <property type="nucleotide sequence ID" value="NZ_JBDKWZ010000024.1"/>
</dbReference>
<dbReference type="Gene3D" id="2.60.120.1130">
    <property type="match status" value="1"/>
</dbReference>
<dbReference type="Pfam" id="PF01841">
    <property type="entry name" value="Transglut_core"/>
    <property type="match status" value="1"/>
</dbReference>
<keyword evidence="3" id="KW-1185">Reference proteome</keyword>